<dbReference type="eggNOG" id="ENOG502RMH3">
    <property type="taxonomic scope" value="Eukaryota"/>
</dbReference>
<keyword evidence="18" id="KW-0675">Receptor</keyword>
<evidence type="ECO:0000256" key="4">
    <source>
        <dbReference type="ARBA" id="ARBA00012513"/>
    </source>
</evidence>
<dbReference type="GO" id="GO:0004674">
    <property type="term" value="F:protein serine/threonine kinase activity"/>
    <property type="evidence" value="ECO:0007669"/>
    <property type="project" value="UniProtKB-KW"/>
</dbReference>
<dbReference type="GO" id="GO:0005886">
    <property type="term" value="C:plasma membrane"/>
    <property type="evidence" value="ECO:0007669"/>
    <property type="project" value="UniProtKB-SubCell"/>
</dbReference>
<dbReference type="SMART" id="SM00220">
    <property type="entry name" value="S_TKc"/>
    <property type="match status" value="1"/>
</dbReference>
<evidence type="ECO:0000256" key="11">
    <source>
        <dbReference type="ARBA" id="ARBA00022729"/>
    </source>
</evidence>
<feature type="binding site" evidence="22">
    <location>
        <position position="755"/>
    </location>
    <ligand>
        <name>ATP</name>
        <dbReference type="ChEBI" id="CHEBI:30616"/>
    </ligand>
</feature>
<feature type="compositionally biased region" description="Low complexity" evidence="23">
    <location>
        <begin position="988"/>
        <end position="1001"/>
    </location>
</feature>
<comment type="catalytic activity">
    <reaction evidence="20">
        <text>L-threonyl-[protein] + ATP = O-phospho-L-threonyl-[protein] + ADP + H(+)</text>
        <dbReference type="Rhea" id="RHEA:46608"/>
        <dbReference type="Rhea" id="RHEA-COMP:11060"/>
        <dbReference type="Rhea" id="RHEA-COMP:11605"/>
        <dbReference type="ChEBI" id="CHEBI:15378"/>
        <dbReference type="ChEBI" id="CHEBI:30013"/>
        <dbReference type="ChEBI" id="CHEBI:30616"/>
        <dbReference type="ChEBI" id="CHEBI:61977"/>
        <dbReference type="ChEBI" id="CHEBI:456216"/>
        <dbReference type="EC" id="2.7.11.1"/>
    </reaction>
</comment>
<keyword evidence="8" id="KW-0433">Leucine-rich repeat</keyword>
<comment type="subcellular location">
    <subcellularLocation>
        <location evidence="1">Cell membrane</location>
        <topology evidence="1">Single-pass membrane protein</topology>
    </subcellularLocation>
    <subcellularLocation>
        <location evidence="2">Membrane</location>
        <topology evidence="2">Single-pass type I membrane protein</topology>
    </subcellularLocation>
</comment>
<dbReference type="InterPro" id="IPR032675">
    <property type="entry name" value="LRR_dom_sf"/>
</dbReference>
<evidence type="ECO:0000256" key="7">
    <source>
        <dbReference type="ARBA" id="ARBA00022553"/>
    </source>
</evidence>
<evidence type="ECO:0000256" key="6">
    <source>
        <dbReference type="ARBA" id="ARBA00022527"/>
    </source>
</evidence>
<evidence type="ECO:0000256" key="8">
    <source>
        <dbReference type="ARBA" id="ARBA00022614"/>
    </source>
</evidence>
<dbReference type="Pfam" id="PF08263">
    <property type="entry name" value="LRRNT_2"/>
    <property type="match status" value="1"/>
</dbReference>
<dbReference type="SUPFAM" id="SSF56112">
    <property type="entry name" value="Protein kinase-like (PK-like)"/>
    <property type="match status" value="1"/>
</dbReference>
<dbReference type="RefSeq" id="XP_010247651.2">
    <property type="nucleotide sequence ID" value="XM_010249349.2"/>
</dbReference>
<dbReference type="Proteomes" id="UP000189703">
    <property type="component" value="Unplaced"/>
</dbReference>
<evidence type="ECO:0000256" key="14">
    <source>
        <dbReference type="ARBA" id="ARBA00022777"/>
    </source>
</evidence>
<dbReference type="FunFam" id="3.30.200.20:FF:000432">
    <property type="entry name" value="LRR receptor-like serine/threonine-protein kinase EFR"/>
    <property type="match status" value="1"/>
</dbReference>
<dbReference type="FunFam" id="1.10.510.10:FF:000358">
    <property type="entry name" value="Putative leucine-rich repeat receptor-like serine/threonine-protein kinase"/>
    <property type="match status" value="1"/>
</dbReference>
<evidence type="ECO:0000256" key="3">
    <source>
        <dbReference type="ARBA" id="ARBA00008684"/>
    </source>
</evidence>
<dbReference type="InParanoid" id="A0A1U7ZHH3"/>
<dbReference type="Pfam" id="PF23598">
    <property type="entry name" value="LRR_14"/>
    <property type="match status" value="2"/>
</dbReference>
<dbReference type="InterPro" id="IPR001611">
    <property type="entry name" value="Leu-rich_rpt"/>
</dbReference>
<dbReference type="AlphaFoldDB" id="A0A1U7ZHH3"/>
<dbReference type="InterPro" id="IPR001245">
    <property type="entry name" value="Ser-Thr/Tyr_kinase_cat_dom"/>
</dbReference>
<dbReference type="Pfam" id="PF00560">
    <property type="entry name" value="LRR_1"/>
    <property type="match status" value="1"/>
</dbReference>
<feature type="compositionally biased region" description="Polar residues" evidence="23">
    <location>
        <begin position="978"/>
        <end position="987"/>
    </location>
</feature>
<evidence type="ECO:0000256" key="20">
    <source>
        <dbReference type="ARBA" id="ARBA00047899"/>
    </source>
</evidence>
<dbReference type="InterPro" id="IPR013210">
    <property type="entry name" value="LRR_N_plant-typ"/>
</dbReference>
<keyword evidence="5" id="KW-1003">Cell membrane</keyword>
<accession>A0A1U7ZHH3</accession>
<evidence type="ECO:0000259" key="25">
    <source>
        <dbReference type="PROSITE" id="PS50011"/>
    </source>
</evidence>
<dbReference type="PROSITE" id="PS00108">
    <property type="entry name" value="PROTEIN_KINASE_ST"/>
    <property type="match status" value="1"/>
</dbReference>
<keyword evidence="13 22" id="KW-0547">Nucleotide-binding</keyword>
<evidence type="ECO:0000256" key="1">
    <source>
        <dbReference type="ARBA" id="ARBA00004162"/>
    </source>
</evidence>
<keyword evidence="7" id="KW-0597">Phosphoprotein</keyword>
<evidence type="ECO:0000256" key="15">
    <source>
        <dbReference type="ARBA" id="ARBA00022840"/>
    </source>
</evidence>
<keyword evidence="9" id="KW-0808">Transferase</keyword>
<evidence type="ECO:0000256" key="12">
    <source>
        <dbReference type="ARBA" id="ARBA00022737"/>
    </source>
</evidence>
<dbReference type="Pfam" id="PF13855">
    <property type="entry name" value="LRR_8"/>
    <property type="match status" value="1"/>
</dbReference>
<dbReference type="InterPro" id="IPR008271">
    <property type="entry name" value="Ser/Thr_kinase_AS"/>
</dbReference>
<keyword evidence="26" id="KW-1185">Reference proteome</keyword>
<dbReference type="FunFam" id="3.80.10.10:FF:000233">
    <property type="entry name" value="Leucine-rich repeat receptor-like protein kinase TDR"/>
    <property type="match status" value="1"/>
</dbReference>
<protein>
    <recommendedName>
        <fullName evidence="4">non-specific serine/threonine protein kinase</fullName>
        <ecNumber evidence="4">2.7.11.1</ecNumber>
    </recommendedName>
</protein>
<reference evidence="27" key="1">
    <citation type="submission" date="2025-08" db="UniProtKB">
        <authorList>
            <consortium name="RefSeq"/>
        </authorList>
    </citation>
    <scope>IDENTIFICATION</scope>
</reference>
<keyword evidence="19" id="KW-0325">Glycoprotein</keyword>
<evidence type="ECO:0000256" key="22">
    <source>
        <dbReference type="PROSITE-ProRule" id="PRU10141"/>
    </source>
</evidence>
<dbReference type="GeneID" id="104590630"/>
<dbReference type="PANTHER" id="PTHR27008">
    <property type="entry name" value="OS04G0122200 PROTEIN"/>
    <property type="match status" value="1"/>
</dbReference>
<feature type="signal peptide" evidence="24">
    <location>
        <begin position="1"/>
        <end position="38"/>
    </location>
</feature>
<dbReference type="Gene3D" id="3.30.200.20">
    <property type="entry name" value="Phosphorylase Kinase, domain 1"/>
    <property type="match status" value="1"/>
</dbReference>
<evidence type="ECO:0000256" key="19">
    <source>
        <dbReference type="ARBA" id="ARBA00023180"/>
    </source>
</evidence>
<evidence type="ECO:0000256" key="2">
    <source>
        <dbReference type="ARBA" id="ARBA00004479"/>
    </source>
</evidence>
<dbReference type="Gene3D" id="1.10.510.10">
    <property type="entry name" value="Transferase(Phosphotransferase) domain 1"/>
    <property type="match status" value="1"/>
</dbReference>
<dbReference type="KEGG" id="nnu:104590630"/>
<dbReference type="PROSITE" id="PS00107">
    <property type="entry name" value="PROTEIN_KINASE_ATP"/>
    <property type="match status" value="1"/>
</dbReference>
<dbReference type="EC" id="2.7.11.1" evidence="4"/>
<evidence type="ECO:0000256" key="5">
    <source>
        <dbReference type="ARBA" id="ARBA00022475"/>
    </source>
</evidence>
<dbReference type="InterPro" id="IPR017441">
    <property type="entry name" value="Protein_kinase_ATP_BS"/>
</dbReference>
<dbReference type="Gene3D" id="3.80.10.10">
    <property type="entry name" value="Ribonuclease Inhibitor"/>
    <property type="match status" value="4"/>
</dbReference>
<keyword evidence="6" id="KW-0723">Serine/threonine-protein kinase</keyword>
<dbReference type="FunFam" id="3.80.10.10:FF:000288">
    <property type="entry name" value="LRR receptor-like serine/threonine-protein kinase EFR"/>
    <property type="match status" value="1"/>
</dbReference>
<dbReference type="OMA" id="FHAISCN"/>
<evidence type="ECO:0000256" key="23">
    <source>
        <dbReference type="SAM" id="MobiDB-lite"/>
    </source>
</evidence>
<evidence type="ECO:0000256" key="16">
    <source>
        <dbReference type="ARBA" id="ARBA00022989"/>
    </source>
</evidence>
<dbReference type="SUPFAM" id="SSF52058">
    <property type="entry name" value="L domain-like"/>
    <property type="match status" value="2"/>
</dbReference>
<gene>
    <name evidence="27" type="primary">LOC104590630</name>
</gene>
<evidence type="ECO:0000256" key="9">
    <source>
        <dbReference type="ARBA" id="ARBA00022679"/>
    </source>
</evidence>
<keyword evidence="16" id="KW-1133">Transmembrane helix</keyword>
<name>A0A1U7ZHH3_NELNU</name>
<keyword evidence="17" id="KW-0472">Membrane</keyword>
<evidence type="ECO:0000256" key="13">
    <source>
        <dbReference type="ARBA" id="ARBA00022741"/>
    </source>
</evidence>
<evidence type="ECO:0000256" key="21">
    <source>
        <dbReference type="ARBA" id="ARBA00048679"/>
    </source>
</evidence>
<evidence type="ECO:0000313" key="27">
    <source>
        <dbReference type="RefSeq" id="XP_010247651.2"/>
    </source>
</evidence>
<comment type="catalytic activity">
    <reaction evidence="21">
        <text>L-seryl-[protein] + ATP = O-phospho-L-seryl-[protein] + ADP + H(+)</text>
        <dbReference type="Rhea" id="RHEA:17989"/>
        <dbReference type="Rhea" id="RHEA-COMP:9863"/>
        <dbReference type="Rhea" id="RHEA-COMP:11604"/>
        <dbReference type="ChEBI" id="CHEBI:15378"/>
        <dbReference type="ChEBI" id="CHEBI:29999"/>
        <dbReference type="ChEBI" id="CHEBI:30616"/>
        <dbReference type="ChEBI" id="CHEBI:83421"/>
        <dbReference type="ChEBI" id="CHEBI:456216"/>
        <dbReference type="EC" id="2.7.11.1"/>
    </reaction>
</comment>
<dbReference type="PROSITE" id="PS50011">
    <property type="entry name" value="PROTEIN_KINASE_DOM"/>
    <property type="match status" value="1"/>
</dbReference>
<dbReference type="InterPro" id="IPR011009">
    <property type="entry name" value="Kinase-like_dom_sf"/>
</dbReference>
<feature type="domain" description="Protein kinase" evidence="25">
    <location>
        <begin position="718"/>
        <end position="1045"/>
    </location>
</feature>
<feature type="region of interest" description="Disordered" evidence="23">
    <location>
        <begin position="971"/>
        <end position="1003"/>
    </location>
</feature>
<dbReference type="InterPro" id="IPR003591">
    <property type="entry name" value="Leu-rich_rpt_typical-subtyp"/>
</dbReference>
<evidence type="ECO:0000313" key="26">
    <source>
        <dbReference type="Proteomes" id="UP000189703"/>
    </source>
</evidence>
<organism evidence="26 27">
    <name type="scientific">Nelumbo nucifera</name>
    <name type="common">Sacred lotus</name>
    <dbReference type="NCBI Taxonomy" id="4432"/>
    <lineage>
        <taxon>Eukaryota</taxon>
        <taxon>Viridiplantae</taxon>
        <taxon>Streptophyta</taxon>
        <taxon>Embryophyta</taxon>
        <taxon>Tracheophyta</taxon>
        <taxon>Spermatophyta</taxon>
        <taxon>Magnoliopsida</taxon>
        <taxon>Proteales</taxon>
        <taxon>Nelumbonaceae</taxon>
        <taxon>Nelumbo</taxon>
    </lineage>
</organism>
<dbReference type="InterPro" id="IPR055414">
    <property type="entry name" value="LRR_R13L4/SHOC2-like"/>
</dbReference>
<keyword evidence="10" id="KW-0812">Transmembrane</keyword>
<proteinExistence type="inferred from homology"/>
<dbReference type="PROSITE" id="PS51450">
    <property type="entry name" value="LRR"/>
    <property type="match status" value="1"/>
</dbReference>
<feature type="chain" id="PRO_5010536359" description="non-specific serine/threonine protein kinase" evidence="24">
    <location>
        <begin position="39"/>
        <end position="1047"/>
    </location>
</feature>
<dbReference type="GO" id="GO:0005524">
    <property type="term" value="F:ATP binding"/>
    <property type="evidence" value="ECO:0007669"/>
    <property type="project" value="UniProtKB-UniRule"/>
</dbReference>
<keyword evidence="14" id="KW-0418">Kinase</keyword>
<dbReference type="InterPro" id="IPR000719">
    <property type="entry name" value="Prot_kinase_dom"/>
</dbReference>
<dbReference type="OrthoDB" id="676979at2759"/>
<evidence type="ECO:0000256" key="17">
    <source>
        <dbReference type="ARBA" id="ARBA00023136"/>
    </source>
</evidence>
<dbReference type="InterPro" id="IPR051809">
    <property type="entry name" value="Plant_receptor-like_S/T_kinase"/>
</dbReference>
<dbReference type="SMART" id="SM00369">
    <property type="entry name" value="LRR_TYP"/>
    <property type="match status" value="12"/>
</dbReference>
<keyword evidence="11 24" id="KW-0732">Signal</keyword>
<keyword evidence="12" id="KW-0677">Repeat</keyword>
<keyword evidence="15 22" id="KW-0067">ATP-binding</keyword>
<dbReference type="Pfam" id="PF07714">
    <property type="entry name" value="PK_Tyr_Ser-Thr"/>
    <property type="match status" value="1"/>
</dbReference>
<dbReference type="PANTHER" id="PTHR27008:SF499">
    <property type="entry name" value="OS06G0581500 PROTEIN"/>
    <property type="match status" value="1"/>
</dbReference>
<evidence type="ECO:0000256" key="18">
    <source>
        <dbReference type="ARBA" id="ARBA00023170"/>
    </source>
</evidence>
<dbReference type="GO" id="GO:0009791">
    <property type="term" value="P:post-embryonic development"/>
    <property type="evidence" value="ECO:0007669"/>
    <property type="project" value="UniProtKB-ARBA"/>
</dbReference>
<sequence length="1047" mass="114544">MSVDHSQNSELLVKMENILHRFRLLLLLLCCCMNSIAALDANTDREALLSFKSMVSDPRISLIGWNQSVPLCAWFGVSCTTTQKRVRSLLLVRLGLSGTIPHQLANLTSLEILDLSSNDFHGPIPQEFSSLARLQHLHLFNNSLAGSIPVALSRCSNLVSLTLPWNQLTGSIPSEFGRLSMLKILQLSKNNLTGTIPPTLGNLSSLTVLGLSQNELVGRIPNELGHLKNLVTLQISVNQLTGEIPHSIFNISSLEYISVTQNSLVGKLMVDMGVGLPNLRQLYMGMNKLEGPIPSSLSNASQIRVLDLSSNLFQGSFPLLGGLKNLVSLNLGYNNLTSTTELNIQIFESLANCIQLEEFIVPSNQLAGELPSSTANLSSHLQEFCVDRNFLSGGFPQGIEKFRNLTVLSLYKNSFKGALPSSIGQLHNLQRFSLYQNMFSGVIPDSFRNLTQLYQLFMANNQFSGTIPKSIGDCQSLQELGLDRNKLSGSIPKEIFRPSNLRILSLARNALTGSLPTEVDGLHQLMFLDISDNQLSGAIPATIDQCSNLQNVSMARNKFNGSIPRSIGKLAGLESLDLSSNNLSGPFPDELGNLRVLQKLNLSFNDLEGQVPRNDFFKNLSRVFLQGNSKLCIVEDEIAGKLGIHTCTSTTRRREKGSVAPKIIIPIVSIVTLGILFYSVKVLIDQKKRGKESNSLLSFKGQRPKISYSQILAATNDFAEENLIGKGGYGSVYKGIINGGIETGEDGSPTLIAVKVLDLKQSKAAQSFTTECEALRNVRHRNLVKVITSCSSIDHRGDEFKALVMEFMSNGSLDKWLHPEDTESGLSLNLTQRLNIAIDVASAMDYLHNDCDPPVVHCDLKPSNILLDDNMRAHVGDFGLARLLSKCPTQVQSNTIGVKGSIGYIAPEYGMGGKASKSGDVYSYGVLLLEMFTGKKPTDEMFKDGRCLSQFASAVYGNGISEIVDSRLFEDDNDSEHNGSTSNPSFDNITTIRSSSSSTNNSRRREECLEAVVKVGLSCTAVLAKDRLTMRETLTKLLQNKQTLLES</sequence>
<comment type="similarity">
    <text evidence="3">Belongs to the protein kinase superfamily. Ser/Thr protein kinase family.</text>
</comment>
<evidence type="ECO:0000256" key="24">
    <source>
        <dbReference type="SAM" id="SignalP"/>
    </source>
</evidence>
<dbReference type="PRINTS" id="PR00019">
    <property type="entry name" value="LEURICHRPT"/>
</dbReference>
<evidence type="ECO:0000256" key="10">
    <source>
        <dbReference type="ARBA" id="ARBA00022692"/>
    </source>
</evidence>